<comment type="similarity">
    <text evidence="11">Belongs to the UlaA family.</text>
</comment>
<dbReference type="Proteomes" id="UP000002522">
    <property type="component" value="Chromosome"/>
</dbReference>
<keyword evidence="9 14" id="KW-0472">Membrane</keyword>
<dbReference type="InterPro" id="IPR004703">
    <property type="entry name" value="PTS_sugar-sp_permease"/>
</dbReference>
<evidence type="ECO:0000256" key="4">
    <source>
        <dbReference type="ARBA" id="ARBA00022475"/>
    </source>
</evidence>
<feature type="transmembrane region" description="Helical" evidence="14">
    <location>
        <begin position="83"/>
        <end position="108"/>
    </location>
</feature>
<feature type="transmembrane region" description="Helical" evidence="14">
    <location>
        <begin position="374"/>
        <end position="395"/>
    </location>
</feature>
<feature type="transmembrane region" description="Helical" evidence="14">
    <location>
        <begin position="150"/>
        <end position="175"/>
    </location>
</feature>
<evidence type="ECO:0000256" key="1">
    <source>
        <dbReference type="ARBA" id="ARBA00004651"/>
    </source>
</evidence>
<protein>
    <recommendedName>
        <fullName evidence="12">Ascorbate-specific PTS system EIIC component</fullName>
    </recommendedName>
    <alternativeName>
        <fullName evidence="13">Ascorbate-specific permease IIC component UlaA</fullName>
    </alternativeName>
</protein>
<keyword evidence="6" id="KW-0598">Phosphotransferase system</keyword>
<comment type="function">
    <text evidence="10">The phosphoenolpyruvate-dependent sugar phosphotransferase system (sugar PTS), a major carbohydrate active transport system, catalyzes the phosphorylation of incoming sugar substrates concomitantly with their translocation across the cell membrane. The enzyme II UlaABC PTS system is involved in ascorbate transport.</text>
</comment>
<proteinExistence type="inferred from homology"/>
<dbReference type="InterPro" id="IPR051562">
    <property type="entry name" value="Ascorbate-PTS_EIIC"/>
</dbReference>
<feature type="transmembrane region" description="Helical" evidence="14">
    <location>
        <begin position="402"/>
        <end position="423"/>
    </location>
</feature>
<feature type="transmembrane region" description="Helical" evidence="14">
    <location>
        <begin position="40"/>
        <end position="63"/>
    </location>
</feature>
<evidence type="ECO:0000256" key="10">
    <source>
        <dbReference type="ARBA" id="ARBA00037387"/>
    </source>
</evidence>
<evidence type="ECO:0000256" key="14">
    <source>
        <dbReference type="SAM" id="Phobius"/>
    </source>
</evidence>
<feature type="transmembrane region" description="Helical" evidence="14">
    <location>
        <begin position="6"/>
        <end position="28"/>
    </location>
</feature>
<keyword evidence="16" id="KW-1185">Reference proteome</keyword>
<dbReference type="EMBL" id="BA000026">
    <property type="protein sequence ID" value="BAC44240.1"/>
    <property type="molecule type" value="Genomic_DNA"/>
</dbReference>
<evidence type="ECO:0000256" key="8">
    <source>
        <dbReference type="ARBA" id="ARBA00022989"/>
    </source>
</evidence>
<keyword evidence="3" id="KW-0813">Transport</keyword>
<evidence type="ECO:0000256" key="13">
    <source>
        <dbReference type="ARBA" id="ARBA00042859"/>
    </source>
</evidence>
<organism evidence="15 16">
    <name type="scientific">Malacoplasma penetrans (strain HF-2)</name>
    <name type="common">Mycoplasma penetrans</name>
    <dbReference type="NCBI Taxonomy" id="272633"/>
    <lineage>
        <taxon>Bacteria</taxon>
        <taxon>Bacillati</taxon>
        <taxon>Mycoplasmatota</taxon>
        <taxon>Mycoplasmoidales</taxon>
        <taxon>Mycoplasmoidaceae</taxon>
        <taxon>Malacoplasma</taxon>
    </lineage>
</organism>
<feature type="transmembrane region" description="Helical" evidence="14">
    <location>
        <begin position="230"/>
        <end position="251"/>
    </location>
</feature>
<reference evidence="15 16" key="1">
    <citation type="journal article" date="2002" name="Nucleic Acids Res.">
        <title>The complete genomic sequence of Mycoplasma penetrans, an intracellular bacterial pathogen in humans.</title>
        <authorList>
            <person name="Sasaki Y."/>
            <person name="Ishikawa J."/>
            <person name="Yamashita A."/>
            <person name="Oshima K."/>
            <person name="Kenri T."/>
            <person name="Furuya K."/>
            <person name="Yoshino C."/>
            <person name="Horino A."/>
            <person name="Shiba T."/>
            <person name="Sasaki T."/>
            <person name="Hattori M."/>
        </authorList>
    </citation>
    <scope>NUCLEOTIDE SEQUENCE [LARGE SCALE GENOMIC DNA]</scope>
    <source>
        <strain evidence="15 16">HF-2</strain>
    </source>
</reference>
<dbReference type="PANTHER" id="PTHR33843:SF4">
    <property type="entry name" value="ASCORBATE-SPECIFIC PTS SYSTEM EIIC COMPONENT"/>
    <property type="match status" value="1"/>
</dbReference>
<dbReference type="GO" id="GO:0005886">
    <property type="term" value="C:plasma membrane"/>
    <property type="evidence" value="ECO:0007669"/>
    <property type="project" value="UniProtKB-SubCell"/>
</dbReference>
<evidence type="ECO:0000256" key="7">
    <source>
        <dbReference type="ARBA" id="ARBA00022692"/>
    </source>
</evidence>
<dbReference type="PANTHER" id="PTHR33843">
    <property type="entry name" value="ASCORBATE-SPECIFIC PTS SYSTEM EIIC COMPONENT"/>
    <property type="match status" value="1"/>
</dbReference>
<evidence type="ECO:0000256" key="3">
    <source>
        <dbReference type="ARBA" id="ARBA00022448"/>
    </source>
</evidence>
<feature type="transmembrane region" description="Helical" evidence="14">
    <location>
        <begin position="187"/>
        <end position="210"/>
    </location>
</feature>
<evidence type="ECO:0000256" key="12">
    <source>
        <dbReference type="ARBA" id="ARBA00039702"/>
    </source>
</evidence>
<evidence type="ECO:0000256" key="11">
    <source>
        <dbReference type="ARBA" id="ARBA00038218"/>
    </source>
</evidence>
<feature type="transmembrane region" description="Helical" evidence="14">
    <location>
        <begin position="347"/>
        <end position="368"/>
    </location>
</feature>
<comment type="subcellular location">
    <subcellularLocation>
        <location evidence="1">Cell membrane</location>
        <topology evidence="1">Multi-pass membrane protein</topology>
    </subcellularLocation>
</comment>
<evidence type="ECO:0000256" key="6">
    <source>
        <dbReference type="ARBA" id="ARBA00022683"/>
    </source>
</evidence>
<dbReference type="RefSeq" id="WP_011077274.1">
    <property type="nucleotide sequence ID" value="NC_004432.1"/>
</dbReference>
<sequence>MVLSLFRDFVGTPAILVGLFAMLGAILLRKKATEIITTFFKTAAGFLIVTGGATVISGALTNFQALFTDLFNINGIIPNNDAFAGWFFSNYAAISQLGSIVMVVAMILNLILAYTSRFKYIFLSGHVLFYMSVMLSGVMILSGLDVNTVGGYAVALISSSTILSVYMVLSCAMLYKWTKQITKVDTITVAHTGSLSYLMGGLIGELVYKIKKGKNIKSTEDIKFPKGLQFFRNTFISMAITMLVVYLIVYVPQGIMYQTGIKLLSANNPNYDIINDLFKPGAATNWIVKCIIEAFTFAAGVEIVLLGVRMIVGELVPSFKGISDKLIKNAKAGIDCPVVFPYAPNAVLIGFVCSVIGAIVGLGLSVAISSSNNIIAIILPGITAQFFLGATTGVFGNVKGGLIGCIVASFLNGIIITFVPIMFSAAGWTPSNATLGWGDTDYFLGAIPGLLSLPSSIGVKYGLLLAIPIAAYVGLVIDGLLKRFVFDKRKAAKIQQPEIGINE</sequence>
<feature type="transmembrane region" description="Helical" evidence="14">
    <location>
        <begin position="461"/>
        <end position="481"/>
    </location>
</feature>
<name>Q8EVV9_MALP2</name>
<accession>Q8EVV9</accession>
<keyword evidence="8 14" id="KW-1133">Transmembrane helix</keyword>
<dbReference type="InParanoid" id="Q8EVV9"/>
<feature type="transmembrane region" description="Helical" evidence="14">
    <location>
        <begin position="120"/>
        <end position="144"/>
    </location>
</feature>
<dbReference type="GO" id="GO:0009401">
    <property type="term" value="P:phosphoenolpyruvate-dependent sugar phosphotransferase system"/>
    <property type="evidence" value="ECO:0007669"/>
    <property type="project" value="UniProtKB-KW"/>
</dbReference>
<keyword evidence="7 14" id="KW-0812">Transmembrane</keyword>
<evidence type="ECO:0000313" key="15">
    <source>
        <dbReference type="EMBL" id="BAC44240.1"/>
    </source>
</evidence>
<dbReference type="Pfam" id="PF03611">
    <property type="entry name" value="EIIC-GAT"/>
    <property type="match status" value="1"/>
</dbReference>
<evidence type="ECO:0000256" key="5">
    <source>
        <dbReference type="ARBA" id="ARBA00022597"/>
    </source>
</evidence>
<keyword evidence="4" id="KW-1003">Cell membrane</keyword>
<dbReference type="KEGG" id="mpe:MYPE4500"/>
<keyword evidence="5" id="KW-0762">Sugar transport</keyword>
<evidence type="ECO:0000256" key="9">
    <source>
        <dbReference type="ARBA" id="ARBA00023136"/>
    </source>
</evidence>
<comment type="subunit">
    <text evidence="2">Homodimer.</text>
</comment>
<dbReference type="STRING" id="272633.gene:10731566"/>
<dbReference type="AlphaFoldDB" id="Q8EVV9"/>
<dbReference type="eggNOG" id="COG3037">
    <property type="taxonomic scope" value="Bacteria"/>
</dbReference>
<evidence type="ECO:0000313" key="16">
    <source>
        <dbReference type="Proteomes" id="UP000002522"/>
    </source>
</evidence>
<gene>
    <name evidence="15" type="ordered locus">MYPE4500</name>
</gene>
<dbReference type="HOGENOM" id="CLU_031784_0_1_14"/>
<evidence type="ECO:0000256" key="2">
    <source>
        <dbReference type="ARBA" id="ARBA00011738"/>
    </source>
</evidence>
<dbReference type="NCBIfam" id="NF009553">
    <property type="entry name" value="PRK12997.1-5"/>
    <property type="match status" value="1"/>
</dbReference>